<dbReference type="OrthoDB" id="2795102at2"/>
<organism evidence="1 2">
    <name type="scientific">Massilia horti</name>
    <dbReference type="NCBI Taxonomy" id="2562153"/>
    <lineage>
        <taxon>Bacteria</taxon>
        <taxon>Pseudomonadati</taxon>
        <taxon>Pseudomonadota</taxon>
        <taxon>Betaproteobacteria</taxon>
        <taxon>Burkholderiales</taxon>
        <taxon>Oxalobacteraceae</taxon>
        <taxon>Telluria group</taxon>
        <taxon>Massilia</taxon>
    </lineage>
</organism>
<dbReference type="SUPFAM" id="SSF88713">
    <property type="entry name" value="Glycoside hydrolase/deacetylase"/>
    <property type="match status" value="1"/>
</dbReference>
<accession>A0A4Y9T0Z1</accession>
<dbReference type="EMBL" id="SPUM01000047">
    <property type="protein sequence ID" value="TFW32873.1"/>
    <property type="molecule type" value="Genomic_DNA"/>
</dbReference>
<dbReference type="Proteomes" id="UP000297258">
    <property type="component" value="Unassembled WGS sequence"/>
</dbReference>
<dbReference type="InterPro" id="IPR011330">
    <property type="entry name" value="Glyco_hydro/deAcase_b/a-brl"/>
</dbReference>
<gene>
    <name evidence="1" type="ORF">E4O92_08070</name>
</gene>
<dbReference type="AlphaFoldDB" id="A0A4Y9T0Z1"/>
<reference evidence="1 2" key="1">
    <citation type="submission" date="2019-03" db="EMBL/GenBank/DDBJ databases">
        <title>Draft genome of Massilia hortus sp. nov., a novel bacterial species of the Oxalobacteraceae family.</title>
        <authorList>
            <person name="Peta V."/>
            <person name="Raths R."/>
            <person name="Bucking H."/>
        </authorList>
    </citation>
    <scope>NUCLEOTIDE SEQUENCE [LARGE SCALE GENOMIC DNA]</scope>
    <source>
        <strain evidence="1 2">ONC3</strain>
    </source>
</reference>
<proteinExistence type="predicted"/>
<dbReference type="Gene3D" id="3.20.20.370">
    <property type="entry name" value="Glycoside hydrolase/deacetylase"/>
    <property type="match status" value="1"/>
</dbReference>
<dbReference type="GO" id="GO:0005975">
    <property type="term" value="P:carbohydrate metabolic process"/>
    <property type="evidence" value="ECO:0007669"/>
    <property type="project" value="InterPro"/>
</dbReference>
<comment type="caution">
    <text evidence="1">The sequence shown here is derived from an EMBL/GenBank/DDBJ whole genome shotgun (WGS) entry which is preliminary data.</text>
</comment>
<name>A0A4Y9T0Z1_9BURK</name>
<protein>
    <submittedName>
        <fullName evidence="1">Uncharacterized protein</fullName>
    </submittedName>
</protein>
<evidence type="ECO:0000313" key="2">
    <source>
        <dbReference type="Proteomes" id="UP000297258"/>
    </source>
</evidence>
<keyword evidence="2" id="KW-1185">Reference proteome</keyword>
<dbReference type="RefSeq" id="WP_135189254.1">
    <property type="nucleotide sequence ID" value="NZ_SPUM01000047.1"/>
</dbReference>
<evidence type="ECO:0000313" key="1">
    <source>
        <dbReference type="EMBL" id="TFW32873.1"/>
    </source>
</evidence>
<sequence>MTTRRDMLILGAGMACLPACGGGKHPPADPNAKYGVQIADWSDAQTLAANAALIPGPPPGASAGTVLRLQQSASISFGQQLAIPAAHGYVPPGPPPGFSAGVWARNPCTRTLNFRLSIFDQSNRHQVEWNCAIDPADHWVFLTMSPSQQAFSDWVPGTDIVGSARISQLDVQADGPWLPGDTADFAGVYLDVRSRPLFLITFDDGNDTQRNAREDVPGSPALTVTRSDLNVFVTAARHELVPGDAILFPGTVPAGLASGVVYWVCSVPTTETFTLATDSTLGNPVSSPGFSGAAPFEYRGLSLQSGQQIVERYGFKGSLFLVPDWLGTDGRYGYSQRPNKFMSAAEALALRDAGWSIGSHSATHPSSRENAGLRLLGPYGYFLSNTVDMLPAQYVRDWQLDSTFRRRLIRAQAGSNLLTFENPHRFLANMPIQFVDTVPPGIATGVTYFCQSTPTPTTATLAHDQGSLAPTVAITSDWTGLGNYRYAGSAPDDSAIFNDIMAGIEGLAALGFATAAKFFALPQGAADTYVRSACRRTGLKWIRGASLGAHTINVGAPTGGGLSAMVNIPGGWLGQLDSVVTDSVTSPTLDQIAAYIDQTITQGACGCNYHHAVAGANAARLDSVCAFLRDRASRNLLDVVTLDRLADILGL</sequence>